<dbReference type="AlphaFoldDB" id="A0A2H5F1J0"/>
<feature type="binding site" evidence="3">
    <location>
        <position position="163"/>
    </location>
    <ligand>
        <name>Mn(2+)</name>
        <dbReference type="ChEBI" id="CHEBI:29035"/>
        <label>2</label>
    </ligand>
</feature>
<evidence type="ECO:0000256" key="2">
    <source>
        <dbReference type="ARBA" id="ARBA00022801"/>
    </source>
</evidence>
<dbReference type="InterPro" id="IPR036264">
    <property type="entry name" value="Bact_exopeptidase_dim_dom"/>
</dbReference>
<dbReference type="PANTHER" id="PTHR11014:SF63">
    <property type="entry name" value="METALLOPEPTIDASE, PUTATIVE (AFU_ORTHOLOGUE AFUA_6G09600)-RELATED"/>
    <property type="match status" value="1"/>
</dbReference>
<evidence type="ECO:0000256" key="1">
    <source>
        <dbReference type="ARBA" id="ARBA00006153"/>
    </source>
</evidence>
<feature type="binding site" evidence="3">
    <location>
        <position position="358"/>
    </location>
    <ligand>
        <name>Mn(2+)</name>
        <dbReference type="ChEBI" id="CHEBI:29035"/>
        <label>2</label>
    </ligand>
</feature>
<proteinExistence type="inferred from homology"/>
<dbReference type="Proteomes" id="UP000234530">
    <property type="component" value="Chromosome"/>
</dbReference>
<feature type="domain" description="Peptidase M20 dimerisation" evidence="4">
    <location>
        <begin position="187"/>
        <end position="283"/>
    </location>
</feature>
<dbReference type="Gene3D" id="3.30.70.360">
    <property type="match status" value="1"/>
</dbReference>
<dbReference type="OrthoDB" id="9777385at2"/>
<dbReference type="Pfam" id="PF07687">
    <property type="entry name" value="M20_dimer"/>
    <property type="match status" value="1"/>
</dbReference>
<keyword evidence="3" id="KW-0479">Metal-binding</keyword>
<keyword evidence="6" id="KW-1185">Reference proteome</keyword>
<protein>
    <submittedName>
        <fullName evidence="5">Amidohydrolase</fullName>
    </submittedName>
</protein>
<dbReference type="InterPro" id="IPR002933">
    <property type="entry name" value="Peptidase_M20"/>
</dbReference>
<comment type="similarity">
    <text evidence="1">Belongs to the peptidase M20 family.</text>
</comment>
<feature type="binding site" evidence="3">
    <location>
        <position position="104"/>
    </location>
    <ligand>
        <name>Mn(2+)</name>
        <dbReference type="ChEBI" id="CHEBI:29035"/>
        <label>2</label>
    </ligand>
</feature>
<dbReference type="CDD" id="cd05666">
    <property type="entry name" value="M20_Acy1-like"/>
    <property type="match status" value="1"/>
</dbReference>
<name>A0A2H5F1J0_9RHOB</name>
<reference evidence="5 6" key="1">
    <citation type="journal article" date="2013" name="Antonie Van Leeuwenhoek">
        <title>Paracoccus zhejiangensis sp. nov., isolated from activated sludge in wastewater-treatment system.</title>
        <authorList>
            <person name="Wu Z.G."/>
            <person name="Zhang D.F."/>
            <person name="Liu Y.L."/>
            <person name="Wang F."/>
            <person name="Jiang X."/>
            <person name="Li C."/>
            <person name="Li S.P."/>
            <person name="Hong Q."/>
            <person name="Li W.J."/>
        </authorList>
    </citation>
    <scope>NUCLEOTIDE SEQUENCE [LARGE SCALE GENOMIC DNA]</scope>
    <source>
        <strain evidence="5 6">J6</strain>
    </source>
</reference>
<dbReference type="SUPFAM" id="SSF55031">
    <property type="entry name" value="Bacterial exopeptidase dimerisation domain"/>
    <property type="match status" value="1"/>
</dbReference>
<gene>
    <name evidence="5" type="ORF">CX676_15585</name>
</gene>
<dbReference type="PANTHER" id="PTHR11014">
    <property type="entry name" value="PEPTIDASE M20 FAMILY MEMBER"/>
    <property type="match status" value="1"/>
</dbReference>
<evidence type="ECO:0000313" key="6">
    <source>
        <dbReference type="Proteomes" id="UP000234530"/>
    </source>
</evidence>
<sequence>MPVLNRIAEFGPDMTEWRRHLHQHPELGFDCHETAAFVAERLREFGVDELHEGIGQTGVVAIINGQADGPTIGLRADMDALPMAEETGADWASTVPGRMHACGHDGHTTMLLGAARYLAETRNFAGRVALIFQPAEEDGGGGDAMVRDGMMERFGISRVFALHNNPGQDEGSFQTTPGPIMAAVDRFEVHIRGRGGHGAMPHLTADPVVAAVGIVNAIQTIVSRNHYALDELVVSVTQIHTGSADNIVPETAWICGTVRTFEPHVREMVERRMAEICAGQAAAYDVTAELDYQRGYPATVNDPRETDFAVAVAREVSGANRVIAESGREMGAEDFSYMLEKRPGCYLFIGQGEGPGVHNPGYDFNDEIAPVGASFFARLVERGQPLKTAAG</sequence>
<dbReference type="InterPro" id="IPR017439">
    <property type="entry name" value="Amidohydrolase"/>
</dbReference>
<dbReference type="InterPro" id="IPR011650">
    <property type="entry name" value="Peptidase_M20_dimer"/>
</dbReference>
<dbReference type="EMBL" id="CP025430">
    <property type="protein sequence ID" value="AUH65411.1"/>
    <property type="molecule type" value="Genomic_DNA"/>
</dbReference>
<evidence type="ECO:0000259" key="4">
    <source>
        <dbReference type="Pfam" id="PF07687"/>
    </source>
</evidence>
<dbReference type="SUPFAM" id="SSF53187">
    <property type="entry name" value="Zn-dependent exopeptidases"/>
    <property type="match status" value="1"/>
</dbReference>
<dbReference type="Pfam" id="PF01546">
    <property type="entry name" value="Peptidase_M20"/>
    <property type="match status" value="1"/>
</dbReference>
<evidence type="ECO:0000256" key="3">
    <source>
        <dbReference type="PIRSR" id="PIRSR005962-1"/>
    </source>
</evidence>
<keyword evidence="3" id="KW-0464">Manganese</keyword>
<comment type="cofactor">
    <cofactor evidence="3">
        <name>Mn(2+)</name>
        <dbReference type="ChEBI" id="CHEBI:29035"/>
    </cofactor>
    <text evidence="3">The Mn(2+) ion enhances activity.</text>
</comment>
<dbReference type="PIRSF" id="PIRSF005962">
    <property type="entry name" value="Pept_M20D_amidohydro"/>
    <property type="match status" value="1"/>
</dbReference>
<dbReference type="GO" id="GO:0016787">
    <property type="term" value="F:hydrolase activity"/>
    <property type="evidence" value="ECO:0007669"/>
    <property type="project" value="UniProtKB-KW"/>
</dbReference>
<dbReference type="RefSeq" id="WP_101753434.1">
    <property type="nucleotide sequence ID" value="NZ_CP025430.1"/>
</dbReference>
<keyword evidence="2 5" id="KW-0378">Hydrolase</keyword>
<feature type="binding site" evidence="3">
    <location>
        <position position="137"/>
    </location>
    <ligand>
        <name>Mn(2+)</name>
        <dbReference type="ChEBI" id="CHEBI:29035"/>
        <label>2</label>
    </ligand>
</feature>
<dbReference type="KEGG" id="pzh:CX676_15585"/>
<organism evidence="5 6">
    <name type="scientific">Paracoccus zhejiangensis</name>
    <dbReference type="NCBI Taxonomy" id="1077935"/>
    <lineage>
        <taxon>Bacteria</taxon>
        <taxon>Pseudomonadati</taxon>
        <taxon>Pseudomonadota</taxon>
        <taxon>Alphaproteobacteria</taxon>
        <taxon>Rhodobacterales</taxon>
        <taxon>Paracoccaceae</taxon>
        <taxon>Paracoccus</taxon>
    </lineage>
</organism>
<dbReference type="NCBIfam" id="TIGR01891">
    <property type="entry name" value="amidohydrolases"/>
    <property type="match status" value="1"/>
</dbReference>
<evidence type="ECO:0000313" key="5">
    <source>
        <dbReference type="EMBL" id="AUH65411.1"/>
    </source>
</evidence>
<feature type="binding site" evidence="3">
    <location>
        <position position="102"/>
    </location>
    <ligand>
        <name>Mn(2+)</name>
        <dbReference type="ChEBI" id="CHEBI:29035"/>
        <label>2</label>
    </ligand>
</feature>
<dbReference type="FunFam" id="3.30.70.360:FF:000014">
    <property type="entry name" value="N-acyl-L-amino acid amidohydrolase"/>
    <property type="match status" value="1"/>
</dbReference>
<dbReference type="Gene3D" id="3.40.630.10">
    <property type="entry name" value="Zn peptidases"/>
    <property type="match status" value="1"/>
</dbReference>
<accession>A0A2H5F1J0</accession>
<dbReference type="GO" id="GO:0046872">
    <property type="term" value="F:metal ion binding"/>
    <property type="evidence" value="ECO:0007669"/>
    <property type="project" value="UniProtKB-KW"/>
</dbReference>